<dbReference type="WBParaSite" id="PS1159_v2.g22568.t1">
    <property type="protein sequence ID" value="PS1159_v2.g22568.t1"/>
    <property type="gene ID" value="PS1159_v2.g22568"/>
</dbReference>
<accession>A0AC35G075</accession>
<evidence type="ECO:0000313" key="1">
    <source>
        <dbReference type="Proteomes" id="UP000887580"/>
    </source>
</evidence>
<proteinExistence type="predicted"/>
<organism evidence="1 2">
    <name type="scientific">Panagrolaimus sp. PS1159</name>
    <dbReference type="NCBI Taxonomy" id="55785"/>
    <lineage>
        <taxon>Eukaryota</taxon>
        <taxon>Metazoa</taxon>
        <taxon>Ecdysozoa</taxon>
        <taxon>Nematoda</taxon>
        <taxon>Chromadorea</taxon>
        <taxon>Rhabditida</taxon>
        <taxon>Tylenchina</taxon>
        <taxon>Panagrolaimomorpha</taxon>
        <taxon>Panagrolaimoidea</taxon>
        <taxon>Panagrolaimidae</taxon>
        <taxon>Panagrolaimus</taxon>
    </lineage>
</organism>
<reference evidence="2" key="1">
    <citation type="submission" date="2022-11" db="UniProtKB">
        <authorList>
            <consortium name="WormBaseParasite"/>
        </authorList>
    </citation>
    <scope>IDENTIFICATION</scope>
</reference>
<dbReference type="Proteomes" id="UP000887580">
    <property type="component" value="Unplaced"/>
</dbReference>
<sequence>SSETKEELARFLNALSSFKRGRDYLLSIFQGKELLYQLALALRTKKLIGFSAEHTLATLEKLSIRASVQKELVLSGMIEWTLAFAENPPSSFGYEYGIALLTNLFLHSVSQSTIFRYKDKVLSLLTKLLESTNFQVCFFFEVRYRC</sequence>
<name>A0AC35G075_9BILA</name>
<evidence type="ECO:0000313" key="2">
    <source>
        <dbReference type="WBParaSite" id="PS1159_v2.g22568.t1"/>
    </source>
</evidence>
<protein>
    <submittedName>
        <fullName evidence="2">Uncharacterized protein</fullName>
    </submittedName>
</protein>